<dbReference type="CDD" id="cd05466">
    <property type="entry name" value="PBP2_LTTR_substrate"/>
    <property type="match status" value="1"/>
</dbReference>
<dbReference type="SUPFAM" id="SSF53850">
    <property type="entry name" value="Periplasmic binding protein-like II"/>
    <property type="match status" value="1"/>
</dbReference>
<evidence type="ECO:0000256" key="3">
    <source>
        <dbReference type="ARBA" id="ARBA00023125"/>
    </source>
</evidence>
<dbReference type="FunFam" id="1.10.10.10:FF:000001">
    <property type="entry name" value="LysR family transcriptional regulator"/>
    <property type="match status" value="1"/>
</dbReference>
<dbReference type="PRINTS" id="PR00039">
    <property type="entry name" value="HTHLYSR"/>
</dbReference>
<keyword evidence="2" id="KW-0805">Transcription regulation</keyword>
<dbReference type="AlphaFoldDB" id="K1SPA2"/>
<dbReference type="Pfam" id="PF03466">
    <property type="entry name" value="LysR_substrate"/>
    <property type="match status" value="1"/>
</dbReference>
<sequence length="178" mass="19849">MELRLLTTFLKVAQLQSFSKAAESLGYSQSAVTVQVQQLENELGVRLFDRIGKTVSITHYGQEFIPYARDVVSAAARAVSFTVQERDLTGTLRIGTIESIMTASFGEILPLYHEHCPHVNTQLVEGDTKTLSDMLMHNEVDLIYTLDDMGYDAQRIKLFECPQEIVIVASPKHPFAAA</sequence>
<comment type="caution">
    <text evidence="6">The sequence shown here is derived from an EMBL/GenBank/DDBJ whole genome shotgun (WGS) entry which is preliminary data.</text>
</comment>
<reference evidence="6" key="1">
    <citation type="journal article" date="2013" name="Environ. Microbiol.">
        <title>Microbiota from the distal guts of lean and obese adolescents exhibit partial functional redundancy besides clear differences in community structure.</title>
        <authorList>
            <person name="Ferrer M."/>
            <person name="Ruiz A."/>
            <person name="Lanza F."/>
            <person name="Haange S.B."/>
            <person name="Oberbach A."/>
            <person name="Till H."/>
            <person name="Bargiela R."/>
            <person name="Campoy C."/>
            <person name="Segura M.T."/>
            <person name="Richter M."/>
            <person name="von Bergen M."/>
            <person name="Seifert J."/>
            <person name="Suarez A."/>
        </authorList>
    </citation>
    <scope>NUCLEOTIDE SEQUENCE</scope>
</reference>
<dbReference type="Pfam" id="PF00126">
    <property type="entry name" value="HTH_1"/>
    <property type="match status" value="1"/>
</dbReference>
<dbReference type="PANTHER" id="PTHR30126">
    <property type="entry name" value="HTH-TYPE TRANSCRIPTIONAL REGULATOR"/>
    <property type="match status" value="1"/>
</dbReference>
<evidence type="ECO:0000256" key="2">
    <source>
        <dbReference type="ARBA" id="ARBA00023015"/>
    </source>
</evidence>
<feature type="non-terminal residue" evidence="6">
    <location>
        <position position="178"/>
    </location>
</feature>
<dbReference type="EMBL" id="AJWZ01007336">
    <property type="protein sequence ID" value="EKC57199.1"/>
    <property type="molecule type" value="Genomic_DNA"/>
</dbReference>
<dbReference type="PROSITE" id="PS50931">
    <property type="entry name" value="HTH_LYSR"/>
    <property type="match status" value="1"/>
</dbReference>
<dbReference type="PANTHER" id="PTHR30126:SF40">
    <property type="entry name" value="HTH-TYPE TRANSCRIPTIONAL REGULATOR GLTR"/>
    <property type="match status" value="1"/>
</dbReference>
<keyword evidence="4" id="KW-0804">Transcription</keyword>
<dbReference type="SUPFAM" id="SSF46785">
    <property type="entry name" value="Winged helix' DNA-binding domain"/>
    <property type="match status" value="1"/>
</dbReference>
<dbReference type="InterPro" id="IPR005119">
    <property type="entry name" value="LysR_subst-bd"/>
</dbReference>
<dbReference type="InterPro" id="IPR000847">
    <property type="entry name" value="LysR_HTH_N"/>
</dbReference>
<dbReference type="InterPro" id="IPR036388">
    <property type="entry name" value="WH-like_DNA-bd_sf"/>
</dbReference>
<dbReference type="GO" id="GO:0000976">
    <property type="term" value="F:transcription cis-regulatory region binding"/>
    <property type="evidence" value="ECO:0007669"/>
    <property type="project" value="TreeGrafter"/>
</dbReference>
<organism evidence="6">
    <name type="scientific">human gut metagenome</name>
    <dbReference type="NCBI Taxonomy" id="408170"/>
    <lineage>
        <taxon>unclassified sequences</taxon>
        <taxon>metagenomes</taxon>
        <taxon>organismal metagenomes</taxon>
    </lineage>
</organism>
<proteinExistence type="inferred from homology"/>
<accession>K1SPA2</accession>
<evidence type="ECO:0000256" key="4">
    <source>
        <dbReference type="ARBA" id="ARBA00023163"/>
    </source>
</evidence>
<dbReference type="GO" id="GO:0003700">
    <property type="term" value="F:DNA-binding transcription factor activity"/>
    <property type="evidence" value="ECO:0007669"/>
    <property type="project" value="InterPro"/>
</dbReference>
<name>K1SPA2_9ZZZZ</name>
<evidence type="ECO:0000313" key="6">
    <source>
        <dbReference type="EMBL" id="EKC57199.1"/>
    </source>
</evidence>
<evidence type="ECO:0000256" key="1">
    <source>
        <dbReference type="ARBA" id="ARBA00009437"/>
    </source>
</evidence>
<dbReference type="Gene3D" id="1.10.10.10">
    <property type="entry name" value="Winged helix-like DNA-binding domain superfamily/Winged helix DNA-binding domain"/>
    <property type="match status" value="1"/>
</dbReference>
<dbReference type="InterPro" id="IPR036390">
    <property type="entry name" value="WH_DNA-bd_sf"/>
</dbReference>
<keyword evidence="3" id="KW-0238">DNA-binding</keyword>
<feature type="domain" description="HTH lysR-type" evidence="5">
    <location>
        <begin position="1"/>
        <end position="58"/>
    </location>
</feature>
<gene>
    <name evidence="6" type="ORF">OBE_10660</name>
</gene>
<evidence type="ECO:0000259" key="5">
    <source>
        <dbReference type="PROSITE" id="PS50931"/>
    </source>
</evidence>
<comment type="similarity">
    <text evidence="1">Belongs to the LysR transcriptional regulatory family.</text>
</comment>
<dbReference type="Gene3D" id="3.40.190.10">
    <property type="entry name" value="Periplasmic binding protein-like II"/>
    <property type="match status" value="1"/>
</dbReference>
<protein>
    <submittedName>
        <fullName evidence="6">Transcriptional regulator, LysR family</fullName>
    </submittedName>
</protein>